<comment type="caution">
    <text evidence="1">The sequence shown here is derived from an EMBL/GenBank/DDBJ whole genome shotgun (WGS) entry which is preliminary data.</text>
</comment>
<protein>
    <submittedName>
        <fullName evidence="1">Uncharacterized protein</fullName>
    </submittedName>
</protein>
<name>A0AAD5K7C2_9FUNG</name>
<reference evidence="1" key="1">
    <citation type="journal article" date="2022" name="IScience">
        <title>Evolution of zygomycete secretomes and the origins of terrestrial fungal ecologies.</title>
        <authorList>
            <person name="Chang Y."/>
            <person name="Wang Y."/>
            <person name="Mondo S."/>
            <person name="Ahrendt S."/>
            <person name="Andreopoulos W."/>
            <person name="Barry K."/>
            <person name="Beard J."/>
            <person name="Benny G.L."/>
            <person name="Blankenship S."/>
            <person name="Bonito G."/>
            <person name="Cuomo C."/>
            <person name="Desiro A."/>
            <person name="Gervers K.A."/>
            <person name="Hundley H."/>
            <person name="Kuo A."/>
            <person name="LaButti K."/>
            <person name="Lang B.F."/>
            <person name="Lipzen A."/>
            <person name="O'Donnell K."/>
            <person name="Pangilinan J."/>
            <person name="Reynolds N."/>
            <person name="Sandor L."/>
            <person name="Smith M.E."/>
            <person name="Tsang A."/>
            <person name="Grigoriev I.V."/>
            <person name="Stajich J.E."/>
            <person name="Spatafora J.W."/>
        </authorList>
    </citation>
    <scope>NUCLEOTIDE SEQUENCE</scope>
    <source>
        <strain evidence="1">RSA 2281</strain>
    </source>
</reference>
<dbReference type="Proteomes" id="UP001209540">
    <property type="component" value="Unassembled WGS sequence"/>
</dbReference>
<evidence type="ECO:0000313" key="1">
    <source>
        <dbReference type="EMBL" id="KAI9272784.1"/>
    </source>
</evidence>
<evidence type="ECO:0000313" key="2">
    <source>
        <dbReference type="Proteomes" id="UP001209540"/>
    </source>
</evidence>
<keyword evidence="2" id="KW-1185">Reference proteome</keyword>
<reference evidence="1" key="2">
    <citation type="submission" date="2023-02" db="EMBL/GenBank/DDBJ databases">
        <authorList>
            <consortium name="DOE Joint Genome Institute"/>
            <person name="Mondo S.J."/>
            <person name="Chang Y."/>
            <person name="Wang Y."/>
            <person name="Ahrendt S."/>
            <person name="Andreopoulos W."/>
            <person name="Barry K."/>
            <person name="Beard J."/>
            <person name="Benny G.L."/>
            <person name="Blankenship S."/>
            <person name="Bonito G."/>
            <person name="Cuomo C."/>
            <person name="Desiro A."/>
            <person name="Gervers K.A."/>
            <person name="Hundley H."/>
            <person name="Kuo A."/>
            <person name="LaButti K."/>
            <person name="Lang B.F."/>
            <person name="Lipzen A."/>
            <person name="O'Donnell K."/>
            <person name="Pangilinan J."/>
            <person name="Reynolds N."/>
            <person name="Sandor L."/>
            <person name="Smith M.W."/>
            <person name="Tsang A."/>
            <person name="Grigoriev I.V."/>
            <person name="Stajich J.E."/>
            <person name="Spatafora J.W."/>
        </authorList>
    </citation>
    <scope>NUCLEOTIDE SEQUENCE</scope>
    <source>
        <strain evidence="1">RSA 2281</strain>
    </source>
</reference>
<proteinExistence type="predicted"/>
<dbReference type="AlphaFoldDB" id="A0AAD5K7C2"/>
<accession>A0AAD5K7C2</accession>
<gene>
    <name evidence="1" type="ORF">BDA99DRAFT_533618</name>
</gene>
<sequence length="181" mass="21414">MIEYDPNKPNIFELNILQQWMHRYITHYAITQSLSMGGNNSKFNVTASHNDCLLSSWMADKHVQKLPSYIYERCRKTNELTCFYFWSFFSIVLPILHCSTNRFPYVHRPEFENMAAVNPCNSDVIKSTEESDAHLTSFKFQYEVLGLLIEYINWKQLFAAPYIHLQNLDLVRKNTKIYLLV</sequence>
<organism evidence="1 2">
    <name type="scientific">Phascolomyces articulosus</name>
    <dbReference type="NCBI Taxonomy" id="60185"/>
    <lineage>
        <taxon>Eukaryota</taxon>
        <taxon>Fungi</taxon>
        <taxon>Fungi incertae sedis</taxon>
        <taxon>Mucoromycota</taxon>
        <taxon>Mucoromycotina</taxon>
        <taxon>Mucoromycetes</taxon>
        <taxon>Mucorales</taxon>
        <taxon>Lichtheimiaceae</taxon>
        <taxon>Phascolomyces</taxon>
    </lineage>
</organism>
<dbReference type="EMBL" id="JAIXMP010000005">
    <property type="protein sequence ID" value="KAI9272784.1"/>
    <property type="molecule type" value="Genomic_DNA"/>
</dbReference>